<protein>
    <submittedName>
        <fullName evidence="9">Ligand-effect modulator 3 family</fullName>
    </submittedName>
</protein>
<feature type="region of interest" description="Disordered" evidence="7">
    <location>
        <begin position="1"/>
        <end position="20"/>
    </location>
</feature>
<gene>
    <name evidence="9" type="ORF">BCR43DRAFT_487045</name>
</gene>
<dbReference type="Pfam" id="PF03381">
    <property type="entry name" value="CDC50"/>
    <property type="match status" value="1"/>
</dbReference>
<keyword evidence="5 6" id="KW-0472">Membrane</keyword>
<dbReference type="OrthoDB" id="340608at2759"/>
<accession>A0A1X2HQ73</accession>
<keyword evidence="4 8" id="KW-1133">Transmembrane helix</keyword>
<dbReference type="STRING" id="13706.A0A1X2HQ73"/>
<keyword evidence="3 8" id="KW-0812">Transmembrane</keyword>
<dbReference type="EMBL" id="MCGN01000002">
    <property type="protein sequence ID" value="ORZ01507.1"/>
    <property type="molecule type" value="Genomic_DNA"/>
</dbReference>
<evidence type="ECO:0000256" key="1">
    <source>
        <dbReference type="ARBA" id="ARBA00004141"/>
    </source>
</evidence>
<evidence type="ECO:0000313" key="9">
    <source>
        <dbReference type="EMBL" id="ORZ01507.1"/>
    </source>
</evidence>
<feature type="compositionally biased region" description="Basic and acidic residues" evidence="7">
    <location>
        <begin position="1"/>
        <end position="18"/>
    </location>
</feature>
<evidence type="ECO:0000256" key="6">
    <source>
        <dbReference type="PIRNR" id="PIRNR015840"/>
    </source>
</evidence>
<dbReference type="AlphaFoldDB" id="A0A1X2HQ73"/>
<dbReference type="InParanoid" id="A0A1X2HQ73"/>
<evidence type="ECO:0000256" key="2">
    <source>
        <dbReference type="ARBA" id="ARBA00009457"/>
    </source>
</evidence>
<evidence type="ECO:0000256" key="5">
    <source>
        <dbReference type="ARBA" id="ARBA00023136"/>
    </source>
</evidence>
<dbReference type="GO" id="GO:0005794">
    <property type="term" value="C:Golgi apparatus"/>
    <property type="evidence" value="ECO:0007669"/>
    <property type="project" value="TreeGrafter"/>
</dbReference>
<evidence type="ECO:0000256" key="3">
    <source>
        <dbReference type="ARBA" id="ARBA00022692"/>
    </source>
</evidence>
<sequence length="399" mass="45819">MAEEIEEKKKSRKPRDGPFRQQRLPAWQPVLTPRTVLPAFFIFGILFLPIGGLLYWNSGKVDELMINYSHCGQYSTPVYLSPGLYDFQFSKDLNISEMQPPAYHYENTTEFQGQNLQNPNNLTVQRCILDFTVPTTMSGPIYMYYRLTNFYQNHRLYIKNFDQNQLLGERVGQSTLNTNCGPLAYMNNSVIYPCGIVANSMFNDTISNLTEITSGGTGSNYTFSTTGIAWPTDKQKYNPTKYNMDEIVPPPNWQPRYPNGRFTEEFPPPDLKSMENFQVWMHMAALPDFRKIWARNDQDDLQAGRWRAYIDLNFDTLQWEGTKWLVISTTSPLGGRNPYIGIAYMAIGALCLAIGIVFTLTYCIKPRKIGDTRYLSWNQPGGGLPANKQRLSKKEKKKD</sequence>
<reference evidence="9 10" key="1">
    <citation type="submission" date="2016-07" db="EMBL/GenBank/DDBJ databases">
        <title>Pervasive Adenine N6-methylation of Active Genes in Fungi.</title>
        <authorList>
            <consortium name="DOE Joint Genome Institute"/>
            <person name="Mondo S.J."/>
            <person name="Dannebaum R.O."/>
            <person name="Kuo R.C."/>
            <person name="Labutti K."/>
            <person name="Haridas S."/>
            <person name="Kuo A."/>
            <person name="Salamov A."/>
            <person name="Ahrendt S.R."/>
            <person name="Lipzen A."/>
            <person name="Sullivan W."/>
            <person name="Andreopoulos W.B."/>
            <person name="Clum A."/>
            <person name="Lindquist E."/>
            <person name="Daum C."/>
            <person name="Ramamoorthy G.K."/>
            <person name="Gryganskyi A."/>
            <person name="Culley D."/>
            <person name="Magnuson J.K."/>
            <person name="James T.Y."/>
            <person name="O'Malley M.A."/>
            <person name="Stajich J.E."/>
            <person name="Spatafora J.W."/>
            <person name="Visel A."/>
            <person name="Grigoriev I.V."/>
        </authorList>
    </citation>
    <scope>NUCLEOTIDE SEQUENCE [LARGE SCALE GENOMIC DNA]</scope>
    <source>
        <strain evidence="9 10">NRRL 2496</strain>
    </source>
</reference>
<comment type="subcellular location">
    <subcellularLocation>
        <location evidence="1">Membrane</location>
        <topology evidence="1">Multi-pass membrane protein</topology>
    </subcellularLocation>
</comment>
<feature type="transmembrane region" description="Helical" evidence="8">
    <location>
        <begin position="339"/>
        <end position="364"/>
    </location>
</feature>
<evidence type="ECO:0000256" key="8">
    <source>
        <dbReference type="SAM" id="Phobius"/>
    </source>
</evidence>
<dbReference type="InterPro" id="IPR005045">
    <property type="entry name" value="CDC50/LEM3_fam"/>
</dbReference>
<dbReference type="Proteomes" id="UP000242180">
    <property type="component" value="Unassembled WGS sequence"/>
</dbReference>
<proteinExistence type="inferred from homology"/>
<organism evidence="9 10">
    <name type="scientific">Syncephalastrum racemosum</name>
    <name type="common">Filamentous fungus</name>
    <dbReference type="NCBI Taxonomy" id="13706"/>
    <lineage>
        <taxon>Eukaryota</taxon>
        <taxon>Fungi</taxon>
        <taxon>Fungi incertae sedis</taxon>
        <taxon>Mucoromycota</taxon>
        <taxon>Mucoromycotina</taxon>
        <taxon>Mucoromycetes</taxon>
        <taxon>Mucorales</taxon>
        <taxon>Syncephalastraceae</taxon>
        <taxon>Syncephalastrum</taxon>
    </lineage>
</organism>
<comment type="similarity">
    <text evidence="2 6">Belongs to the CDC50/LEM3 family.</text>
</comment>
<comment type="caution">
    <text evidence="9">The sequence shown here is derived from an EMBL/GenBank/DDBJ whole genome shotgun (WGS) entry which is preliminary data.</text>
</comment>
<dbReference type="OMA" id="WWTDTNV"/>
<evidence type="ECO:0000256" key="4">
    <source>
        <dbReference type="ARBA" id="ARBA00022989"/>
    </source>
</evidence>
<keyword evidence="10" id="KW-1185">Reference proteome</keyword>
<feature type="transmembrane region" description="Helical" evidence="8">
    <location>
        <begin position="36"/>
        <end position="56"/>
    </location>
</feature>
<dbReference type="GO" id="GO:0005886">
    <property type="term" value="C:plasma membrane"/>
    <property type="evidence" value="ECO:0007669"/>
    <property type="project" value="TreeGrafter"/>
</dbReference>
<dbReference type="GO" id="GO:0045332">
    <property type="term" value="P:phospholipid translocation"/>
    <property type="evidence" value="ECO:0007669"/>
    <property type="project" value="UniProtKB-UniRule"/>
</dbReference>
<evidence type="ECO:0000256" key="7">
    <source>
        <dbReference type="SAM" id="MobiDB-lite"/>
    </source>
</evidence>
<dbReference type="PANTHER" id="PTHR10926">
    <property type="entry name" value="CELL CYCLE CONTROL PROTEIN 50"/>
    <property type="match status" value="1"/>
</dbReference>
<dbReference type="PANTHER" id="PTHR10926:SF0">
    <property type="entry name" value="CDC50, ISOFORM A"/>
    <property type="match status" value="1"/>
</dbReference>
<evidence type="ECO:0000313" key="10">
    <source>
        <dbReference type="Proteomes" id="UP000242180"/>
    </source>
</evidence>
<dbReference type="PIRSF" id="PIRSF015840">
    <property type="entry name" value="DUF284_TM_euk"/>
    <property type="match status" value="1"/>
</dbReference>
<name>A0A1X2HQ73_SYNRA</name>
<dbReference type="GO" id="GO:0005783">
    <property type="term" value="C:endoplasmic reticulum"/>
    <property type="evidence" value="ECO:0007669"/>
    <property type="project" value="TreeGrafter"/>
</dbReference>